<accession>V9F9U9</accession>
<dbReference type="AlphaFoldDB" id="V9F9U9"/>
<gene>
    <name evidence="1" type="ORF">F443_07714</name>
</gene>
<evidence type="ECO:0000313" key="2">
    <source>
        <dbReference type="Proteomes" id="UP000018721"/>
    </source>
</evidence>
<keyword evidence="2" id="KW-1185">Reference proteome</keyword>
<dbReference type="HOGENOM" id="CLU_2662060_0_0_1"/>
<sequence>FFDLFATEELLNGRDHSFEKTMGLLMLYLASSGSMKDVGLALGILKPYAVVTINQLLCVICTRAGDFIFMPSTQAS</sequence>
<feature type="non-terminal residue" evidence="1">
    <location>
        <position position="1"/>
    </location>
</feature>
<dbReference type="Proteomes" id="UP000018721">
    <property type="component" value="Unassembled WGS sequence"/>
</dbReference>
<name>V9F9U9_PHYNI</name>
<protein>
    <submittedName>
        <fullName evidence="1">Uncharacterized protein</fullName>
    </submittedName>
</protein>
<proteinExistence type="predicted"/>
<organism evidence="1 2">
    <name type="scientific">Phytophthora nicotianae P1569</name>
    <dbReference type="NCBI Taxonomy" id="1317065"/>
    <lineage>
        <taxon>Eukaryota</taxon>
        <taxon>Sar</taxon>
        <taxon>Stramenopiles</taxon>
        <taxon>Oomycota</taxon>
        <taxon>Peronosporomycetes</taxon>
        <taxon>Peronosporales</taxon>
        <taxon>Peronosporaceae</taxon>
        <taxon>Phytophthora</taxon>
    </lineage>
</organism>
<reference evidence="1 2" key="1">
    <citation type="submission" date="2013-11" db="EMBL/GenBank/DDBJ databases">
        <title>The Genome Sequence of Phytophthora parasitica P1569.</title>
        <authorList>
            <consortium name="The Broad Institute Genomics Platform"/>
            <person name="Russ C."/>
            <person name="Tyler B."/>
            <person name="Panabieres F."/>
            <person name="Shan W."/>
            <person name="Tripathy S."/>
            <person name="Grunwald N."/>
            <person name="Machado M."/>
            <person name="Johnson C.S."/>
            <person name="Arredondo F."/>
            <person name="Hong C."/>
            <person name="Coffey M."/>
            <person name="Young S.K."/>
            <person name="Zeng Q."/>
            <person name="Gargeya S."/>
            <person name="Fitzgerald M."/>
            <person name="Abouelleil A."/>
            <person name="Alvarado L."/>
            <person name="Chapman S.B."/>
            <person name="Gainer-Dewar J."/>
            <person name="Goldberg J."/>
            <person name="Griggs A."/>
            <person name="Gujja S."/>
            <person name="Hansen M."/>
            <person name="Howarth C."/>
            <person name="Imamovic A."/>
            <person name="Ireland A."/>
            <person name="Larimer J."/>
            <person name="McCowan C."/>
            <person name="Murphy C."/>
            <person name="Pearson M."/>
            <person name="Poon T.W."/>
            <person name="Priest M."/>
            <person name="Roberts A."/>
            <person name="Saif S."/>
            <person name="Shea T."/>
            <person name="Sykes S."/>
            <person name="Wortman J."/>
            <person name="Nusbaum C."/>
            <person name="Birren B."/>
        </authorList>
    </citation>
    <scope>NUCLEOTIDE SEQUENCE [LARGE SCALE GENOMIC DNA]</scope>
    <source>
        <strain evidence="1 2">P1569</strain>
    </source>
</reference>
<dbReference type="EMBL" id="ANIZ01001346">
    <property type="protein sequence ID" value="ETI48240.1"/>
    <property type="molecule type" value="Genomic_DNA"/>
</dbReference>
<evidence type="ECO:0000313" key="1">
    <source>
        <dbReference type="EMBL" id="ETI48240.1"/>
    </source>
</evidence>
<comment type="caution">
    <text evidence="1">The sequence shown here is derived from an EMBL/GenBank/DDBJ whole genome shotgun (WGS) entry which is preliminary data.</text>
</comment>